<dbReference type="RefSeq" id="WP_051890469.1">
    <property type="nucleotide sequence ID" value="NZ_FQVE01000004.1"/>
</dbReference>
<organism evidence="1 2">
    <name type="scientific">Chryseobacterium vrystaatense</name>
    <dbReference type="NCBI Taxonomy" id="307480"/>
    <lineage>
        <taxon>Bacteria</taxon>
        <taxon>Pseudomonadati</taxon>
        <taxon>Bacteroidota</taxon>
        <taxon>Flavobacteriia</taxon>
        <taxon>Flavobacteriales</taxon>
        <taxon>Weeksellaceae</taxon>
        <taxon>Chryseobacterium group</taxon>
        <taxon>Chryseobacterium</taxon>
    </lineage>
</organism>
<protein>
    <submittedName>
        <fullName evidence="1">Uncharacterized protein</fullName>
    </submittedName>
</protein>
<gene>
    <name evidence="1" type="ORF">IW16_19135</name>
</gene>
<sequence length="134" mass="15416">MQQNHLYYGNFSEDDRNTFIASMLISAGFHVKDQTRKSTTETGKSAGEVDIFIEDINGYPLNIIEALNLSSVVKDYIKTHIDKIFKNHDFKYPLIPLVEDNSVEFSDLRKFTIVHNRNGTNVNMHHIVMNLAKK</sequence>
<evidence type="ECO:0000313" key="1">
    <source>
        <dbReference type="EMBL" id="KFF24442.1"/>
    </source>
</evidence>
<keyword evidence="2" id="KW-1185">Reference proteome</keyword>
<accession>A0ABR4UIE3</accession>
<evidence type="ECO:0000313" key="2">
    <source>
        <dbReference type="Proteomes" id="UP000028719"/>
    </source>
</evidence>
<reference evidence="1 2" key="1">
    <citation type="submission" date="2014-07" db="EMBL/GenBank/DDBJ databases">
        <title>Genome of Chryseobacterium vrystaatense LMG 22846.</title>
        <authorList>
            <person name="Pipes S.E."/>
            <person name="Stropko S.J."/>
            <person name="Newman J.D."/>
        </authorList>
    </citation>
    <scope>NUCLEOTIDE SEQUENCE [LARGE SCALE GENOMIC DNA]</scope>
    <source>
        <strain evidence="1 2">LMG 22846</strain>
    </source>
</reference>
<comment type="caution">
    <text evidence="1">The sequence shown here is derived from an EMBL/GenBank/DDBJ whole genome shotgun (WGS) entry which is preliminary data.</text>
</comment>
<name>A0ABR4UIE3_9FLAO</name>
<dbReference type="EMBL" id="JPRI01000008">
    <property type="protein sequence ID" value="KFF24442.1"/>
    <property type="molecule type" value="Genomic_DNA"/>
</dbReference>
<proteinExistence type="predicted"/>
<dbReference type="Proteomes" id="UP000028719">
    <property type="component" value="Unassembled WGS sequence"/>
</dbReference>